<sequence>MQQYLILPWMLFVFSNTVHDTFCWIPLEPVSRVGLITHQGGGLLCEVILLLLCSLLLTPLMLSYITGISPCSGECVDI</sequence>
<dbReference type="GeneID" id="43664436"/>
<dbReference type="Proteomes" id="UP000325579">
    <property type="component" value="Unassembled WGS sequence"/>
</dbReference>
<protein>
    <submittedName>
        <fullName evidence="1">Uncharacterized protein</fullName>
    </submittedName>
</protein>
<evidence type="ECO:0000313" key="1">
    <source>
        <dbReference type="EMBL" id="KAE8400822.1"/>
    </source>
</evidence>
<dbReference type="EMBL" id="ML736809">
    <property type="protein sequence ID" value="KAE8400822.1"/>
    <property type="molecule type" value="Genomic_DNA"/>
</dbReference>
<name>A0A5N6HSL1_9EURO</name>
<evidence type="ECO:0000313" key="2">
    <source>
        <dbReference type="Proteomes" id="UP000325579"/>
    </source>
</evidence>
<proteinExistence type="predicted"/>
<keyword evidence="2" id="KW-1185">Reference proteome</keyword>
<accession>A0A5N6HSL1</accession>
<dbReference type="AlphaFoldDB" id="A0A5N6HSL1"/>
<reference evidence="1 2" key="1">
    <citation type="submission" date="2019-04" db="EMBL/GenBank/DDBJ databases">
        <authorList>
            <consortium name="DOE Joint Genome Institute"/>
            <person name="Mondo S."/>
            <person name="Kjaerbolling I."/>
            <person name="Vesth T."/>
            <person name="Frisvad J.C."/>
            <person name="Nybo J.L."/>
            <person name="Theobald S."/>
            <person name="Kildgaard S."/>
            <person name="Isbrandt T."/>
            <person name="Kuo A."/>
            <person name="Sato A."/>
            <person name="Lyhne E.K."/>
            <person name="Kogle M.E."/>
            <person name="Wiebenga A."/>
            <person name="Kun R.S."/>
            <person name="Lubbers R.J."/>
            <person name="Makela M.R."/>
            <person name="Barry K."/>
            <person name="Chovatia M."/>
            <person name="Clum A."/>
            <person name="Daum C."/>
            <person name="Haridas S."/>
            <person name="He G."/>
            <person name="LaButti K."/>
            <person name="Lipzen A."/>
            <person name="Riley R."/>
            <person name="Salamov A."/>
            <person name="Simmons B.A."/>
            <person name="Magnuson J.K."/>
            <person name="Henrissat B."/>
            <person name="Mortensen U.H."/>
            <person name="Larsen T.O."/>
            <person name="Devries R.P."/>
            <person name="Grigoriev I.V."/>
            <person name="Machida M."/>
            <person name="Baker S.E."/>
            <person name="Andersen M.R."/>
            <person name="Cantor M.N."/>
            <person name="Hua S.X."/>
        </authorList>
    </citation>
    <scope>NUCLEOTIDE SEQUENCE [LARGE SCALE GENOMIC DNA]</scope>
    <source>
        <strain evidence="1 2">CBS 119388</strain>
    </source>
</reference>
<dbReference type="OrthoDB" id="2122308at2759"/>
<dbReference type="RefSeq" id="XP_031938141.1">
    <property type="nucleotide sequence ID" value="XM_032079745.1"/>
</dbReference>
<organism evidence="1 2">
    <name type="scientific">Aspergillus pseudonomiae</name>
    <dbReference type="NCBI Taxonomy" id="1506151"/>
    <lineage>
        <taxon>Eukaryota</taxon>
        <taxon>Fungi</taxon>
        <taxon>Dikarya</taxon>
        <taxon>Ascomycota</taxon>
        <taxon>Pezizomycotina</taxon>
        <taxon>Eurotiomycetes</taxon>
        <taxon>Eurotiomycetidae</taxon>
        <taxon>Eurotiales</taxon>
        <taxon>Aspergillaceae</taxon>
        <taxon>Aspergillus</taxon>
        <taxon>Aspergillus subgen. Circumdati</taxon>
    </lineage>
</organism>
<accession>A0A5N7D327</accession>
<gene>
    <name evidence="1" type="ORF">BDV37DRAFT_195180</name>
</gene>